<feature type="transmembrane region" description="Helical" evidence="1">
    <location>
        <begin position="16"/>
        <end position="39"/>
    </location>
</feature>
<dbReference type="VEuPathDB" id="VectorBase:CSON004993"/>
<gene>
    <name evidence="2" type="primary">CSON004993</name>
</gene>
<dbReference type="AlphaFoldDB" id="A0A336MRV6"/>
<keyword evidence="1" id="KW-0472">Membrane</keyword>
<evidence type="ECO:0000256" key="1">
    <source>
        <dbReference type="SAM" id="Phobius"/>
    </source>
</evidence>
<organism evidence="2">
    <name type="scientific">Culicoides sonorensis</name>
    <name type="common">Biting midge</name>
    <dbReference type="NCBI Taxonomy" id="179676"/>
    <lineage>
        <taxon>Eukaryota</taxon>
        <taxon>Metazoa</taxon>
        <taxon>Ecdysozoa</taxon>
        <taxon>Arthropoda</taxon>
        <taxon>Hexapoda</taxon>
        <taxon>Insecta</taxon>
        <taxon>Pterygota</taxon>
        <taxon>Neoptera</taxon>
        <taxon>Endopterygota</taxon>
        <taxon>Diptera</taxon>
        <taxon>Nematocera</taxon>
        <taxon>Chironomoidea</taxon>
        <taxon>Ceratopogonidae</taxon>
        <taxon>Ceratopogoninae</taxon>
        <taxon>Culicoides</taxon>
        <taxon>Monoculicoides</taxon>
    </lineage>
</organism>
<keyword evidence="1" id="KW-0812">Transmembrane</keyword>
<feature type="transmembrane region" description="Helical" evidence="1">
    <location>
        <begin position="59"/>
        <end position="81"/>
    </location>
</feature>
<protein>
    <submittedName>
        <fullName evidence="2">CSON004993 protein</fullName>
    </submittedName>
</protein>
<accession>A0A336MRV6</accession>
<dbReference type="EMBL" id="UFQT01002022">
    <property type="protein sequence ID" value="SSX32435.1"/>
    <property type="molecule type" value="Genomic_DNA"/>
</dbReference>
<reference evidence="2" key="1">
    <citation type="submission" date="2018-07" db="EMBL/GenBank/DDBJ databases">
        <authorList>
            <person name="Quirk P.G."/>
            <person name="Krulwich T.A."/>
        </authorList>
    </citation>
    <scope>NUCLEOTIDE SEQUENCE</scope>
</reference>
<name>A0A336MRV6_CULSO</name>
<keyword evidence="1" id="KW-1133">Transmembrane helix</keyword>
<feature type="transmembrane region" description="Helical" evidence="1">
    <location>
        <begin position="93"/>
        <end position="119"/>
    </location>
</feature>
<proteinExistence type="predicted"/>
<evidence type="ECO:0000313" key="2">
    <source>
        <dbReference type="EMBL" id="SSX32435.1"/>
    </source>
</evidence>
<sequence>MPFYDSYPKYSKCCCFNLNIGCVILGILSLLLRILIYVLQKYPLAQNAFDERASLFETIIIVFDVVIVGAAATAADILLILGAVRRHQKYVEIYLQVMFVVFILEFLLFLVWFVLGYHWIEILDYFLYSGFHAFCWFTAHSLNQNWKEVFSVRSADD</sequence>